<dbReference type="SUPFAM" id="SSF103481">
    <property type="entry name" value="Multidrug resistance efflux transporter EmrE"/>
    <property type="match status" value="2"/>
</dbReference>
<feature type="transmembrane region" description="Helical" evidence="7">
    <location>
        <begin position="40"/>
        <end position="62"/>
    </location>
</feature>
<evidence type="ECO:0000256" key="1">
    <source>
        <dbReference type="ARBA" id="ARBA00004651"/>
    </source>
</evidence>
<evidence type="ECO:0000256" key="4">
    <source>
        <dbReference type="ARBA" id="ARBA00022692"/>
    </source>
</evidence>
<evidence type="ECO:0000256" key="7">
    <source>
        <dbReference type="SAM" id="Phobius"/>
    </source>
</evidence>
<feature type="transmembrane region" description="Helical" evidence="7">
    <location>
        <begin position="246"/>
        <end position="267"/>
    </location>
</feature>
<evidence type="ECO:0000256" key="5">
    <source>
        <dbReference type="ARBA" id="ARBA00022989"/>
    </source>
</evidence>
<evidence type="ECO:0000256" key="6">
    <source>
        <dbReference type="ARBA" id="ARBA00023136"/>
    </source>
</evidence>
<feature type="domain" description="EamA" evidence="8">
    <location>
        <begin position="41"/>
        <end position="172"/>
    </location>
</feature>
<dbReference type="PANTHER" id="PTHR32322">
    <property type="entry name" value="INNER MEMBRANE TRANSPORTER"/>
    <property type="match status" value="1"/>
</dbReference>
<evidence type="ECO:0000256" key="3">
    <source>
        <dbReference type="ARBA" id="ARBA00022475"/>
    </source>
</evidence>
<feature type="transmembrane region" description="Helical" evidence="7">
    <location>
        <begin position="128"/>
        <end position="149"/>
    </location>
</feature>
<evidence type="ECO:0000313" key="10">
    <source>
        <dbReference type="Proteomes" id="UP000214880"/>
    </source>
</evidence>
<feature type="transmembrane region" description="Helical" evidence="7">
    <location>
        <begin position="68"/>
        <end position="88"/>
    </location>
</feature>
<protein>
    <submittedName>
        <fullName evidence="9">Permease of the drug/metabolite transporter (DMT) superfamily</fullName>
    </submittedName>
</protein>
<keyword evidence="10" id="KW-1185">Reference proteome</keyword>
<evidence type="ECO:0000256" key="2">
    <source>
        <dbReference type="ARBA" id="ARBA00007362"/>
    </source>
</evidence>
<comment type="similarity">
    <text evidence="2">Belongs to the EamA transporter family.</text>
</comment>
<dbReference type="InterPro" id="IPR000620">
    <property type="entry name" value="EamA_dom"/>
</dbReference>
<accession>A0A1G9WAI6</accession>
<keyword evidence="6 7" id="KW-0472">Membrane</keyword>
<feature type="transmembrane region" description="Helical" evidence="7">
    <location>
        <begin position="182"/>
        <end position="203"/>
    </location>
</feature>
<feature type="transmembrane region" description="Helical" evidence="7">
    <location>
        <begin position="215"/>
        <end position="234"/>
    </location>
</feature>
<feature type="transmembrane region" description="Helical" evidence="7">
    <location>
        <begin position="158"/>
        <end position="176"/>
    </location>
</feature>
<dbReference type="Proteomes" id="UP000214880">
    <property type="component" value="Unassembled WGS sequence"/>
</dbReference>
<sequence length="339" mass="36055">MVTKLPKSLYDSDLSKTKGILNMKVSCQQPQAGQLVSRSVIVMLTAVIILWGINVIMIKYLVNYFPPLALAGIRISIAAAFLMPVSLWRYGPAIPPLSSWLPICGVALSSIFLHQIALSWGLTATSATHSVLILALNPLLTTLLASLLVSEPLSWNKISGVLTGLSGILLIVFHRADADTSSLLGDGVVFLATVTYVLGSLCVKKGTQSLPPLMITAYSHVLAAAGLMVSGAFLNAEWMYAGALNLPPLACLFFSAMICTGLATIWWNTAIHHVGASTTALFINGQPVIGVFGSALFLGEQLAWQHFAALLLVILGVSLGTGIVARFIRPSVYKRAARS</sequence>
<gene>
    <name evidence="9" type="ORF">SAMN04488502_107165</name>
</gene>
<dbReference type="STRING" id="146817.SAMN04488502_107165"/>
<dbReference type="GO" id="GO:0005886">
    <property type="term" value="C:plasma membrane"/>
    <property type="evidence" value="ECO:0007669"/>
    <property type="project" value="UniProtKB-SubCell"/>
</dbReference>
<evidence type="ECO:0000313" key="9">
    <source>
        <dbReference type="EMBL" id="SDM81241.1"/>
    </source>
</evidence>
<evidence type="ECO:0000259" key="8">
    <source>
        <dbReference type="Pfam" id="PF00892"/>
    </source>
</evidence>
<dbReference type="PANTHER" id="PTHR32322:SF18">
    <property type="entry name" value="S-ADENOSYLMETHIONINE_S-ADENOSYLHOMOCYSTEINE TRANSPORTER"/>
    <property type="match status" value="1"/>
</dbReference>
<organism evidence="9 10">
    <name type="scientific">Dendrosporobacter quercicolus</name>
    <dbReference type="NCBI Taxonomy" id="146817"/>
    <lineage>
        <taxon>Bacteria</taxon>
        <taxon>Bacillati</taxon>
        <taxon>Bacillota</taxon>
        <taxon>Negativicutes</taxon>
        <taxon>Selenomonadales</taxon>
        <taxon>Sporomusaceae</taxon>
        <taxon>Dendrosporobacter</taxon>
    </lineage>
</organism>
<dbReference type="InterPro" id="IPR050638">
    <property type="entry name" value="AA-Vitamin_Transporters"/>
</dbReference>
<reference evidence="9 10" key="1">
    <citation type="submission" date="2016-10" db="EMBL/GenBank/DDBJ databases">
        <authorList>
            <person name="de Groot N.N."/>
        </authorList>
    </citation>
    <scope>NUCLEOTIDE SEQUENCE [LARGE SCALE GENOMIC DNA]</scope>
    <source>
        <strain evidence="9 10">DSM 1736</strain>
    </source>
</reference>
<feature type="transmembrane region" description="Helical" evidence="7">
    <location>
        <begin position="100"/>
        <end position="122"/>
    </location>
</feature>
<dbReference type="Pfam" id="PF00892">
    <property type="entry name" value="EamA"/>
    <property type="match status" value="2"/>
</dbReference>
<proteinExistence type="inferred from homology"/>
<feature type="transmembrane region" description="Helical" evidence="7">
    <location>
        <begin position="279"/>
        <end position="298"/>
    </location>
</feature>
<dbReference type="AlphaFoldDB" id="A0A1G9WAI6"/>
<dbReference type="InterPro" id="IPR037185">
    <property type="entry name" value="EmrE-like"/>
</dbReference>
<feature type="domain" description="EamA" evidence="8">
    <location>
        <begin position="184"/>
        <end position="319"/>
    </location>
</feature>
<keyword evidence="3" id="KW-1003">Cell membrane</keyword>
<name>A0A1G9WAI6_9FIRM</name>
<keyword evidence="5 7" id="KW-1133">Transmembrane helix</keyword>
<keyword evidence="4 7" id="KW-0812">Transmembrane</keyword>
<dbReference type="EMBL" id="FNHB01000007">
    <property type="protein sequence ID" value="SDM81241.1"/>
    <property type="molecule type" value="Genomic_DNA"/>
</dbReference>
<feature type="transmembrane region" description="Helical" evidence="7">
    <location>
        <begin position="304"/>
        <end position="328"/>
    </location>
</feature>
<comment type="subcellular location">
    <subcellularLocation>
        <location evidence="1">Cell membrane</location>
        <topology evidence="1">Multi-pass membrane protein</topology>
    </subcellularLocation>
</comment>